<dbReference type="HOGENOM" id="CLU_139832_0_0_11"/>
<reference evidence="1" key="2">
    <citation type="submission" date="2014-04" db="EMBL/GenBank/DDBJ databases">
        <authorList>
            <person name="Xu Y.W."/>
            <person name="Yang Q."/>
        </authorList>
    </citation>
    <scope>NUCLEOTIDE SEQUENCE</scope>
    <source>
        <strain evidence="1">DSM 44626</strain>
    </source>
</reference>
<reference evidence="2 3" key="3">
    <citation type="submission" date="2016-01" db="EMBL/GenBank/DDBJ databases">
        <title>The new phylogeny of the genus Mycobacterium.</title>
        <authorList>
            <person name="Tarcisio F."/>
            <person name="Conor M."/>
            <person name="Antonella G."/>
            <person name="Elisabetta G."/>
            <person name="Giulia F.S."/>
            <person name="Sara T."/>
            <person name="Anna F."/>
            <person name="Clotilde B."/>
            <person name="Roberto B."/>
            <person name="Veronica D.S."/>
            <person name="Fabio R."/>
            <person name="Monica P."/>
            <person name="Olivier J."/>
            <person name="Enrico T."/>
            <person name="Nicola S."/>
        </authorList>
    </citation>
    <scope>NUCLEOTIDE SEQUENCE [LARGE SCALE GENOMIC DNA]</scope>
    <source>
        <strain evidence="2 3">DSM 44626</strain>
    </source>
</reference>
<gene>
    <name evidence="2" type="ORF">AWC29_10810</name>
    <name evidence="1" type="ORF">BN973_00106</name>
</gene>
<sequence>MASVRWLETPEAHDFPAAADYLDLLADPPTVKKLAKRLQAGAVTHKKAKDILRAAQLSLLPVDNPHVAADLTKIEKGVALSPILLIRGDIVTGVPLQIADGYHRVCASYHTDENTDIPVILARLTHQQ</sequence>
<protein>
    <submittedName>
        <fullName evidence="1">Uncharacterized protein</fullName>
    </submittedName>
</protein>
<dbReference type="AlphaFoldDB" id="A0A024JRC7"/>
<dbReference type="OrthoDB" id="8539206at2"/>
<proteinExistence type="predicted"/>
<evidence type="ECO:0000313" key="3">
    <source>
        <dbReference type="Proteomes" id="UP000193710"/>
    </source>
</evidence>
<name>A0A024JRC7_9MYCO</name>
<dbReference type="EMBL" id="HG964446">
    <property type="protein sequence ID" value="CDO85773.1"/>
    <property type="molecule type" value="Genomic_DNA"/>
</dbReference>
<dbReference type="RefSeq" id="WP_036465232.1">
    <property type="nucleotide sequence ID" value="NZ_HG964446.1"/>
</dbReference>
<keyword evidence="3" id="KW-1185">Reference proteome</keyword>
<evidence type="ECO:0000313" key="1">
    <source>
        <dbReference type="EMBL" id="CDO85773.1"/>
    </source>
</evidence>
<dbReference type="eggNOG" id="ENOG5032S25">
    <property type="taxonomic scope" value="Bacteria"/>
</dbReference>
<dbReference type="Proteomes" id="UP000193710">
    <property type="component" value="Unassembled WGS sequence"/>
</dbReference>
<accession>A0A024JRC7</accession>
<reference evidence="1" key="1">
    <citation type="journal article" date="2014" name="Genome Announc.">
        <title>Draft Genome Sequence of Mycobacterium triplex DSM 44626.</title>
        <authorList>
            <person name="Sassi M."/>
            <person name="Croce O."/>
            <person name="Robert C."/>
            <person name="Raoult D."/>
            <person name="Drancourt M."/>
        </authorList>
    </citation>
    <scope>NUCLEOTIDE SEQUENCE [LARGE SCALE GENOMIC DNA]</scope>
    <source>
        <strain evidence="1">DSM 44626</strain>
    </source>
</reference>
<dbReference type="Proteomes" id="UP000028880">
    <property type="component" value="Unassembled WGS sequence"/>
</dbReference>
<evidence type="ECO:0000313" key="2">
    <source>
        <dbReference type="EMBL" id="ORX05343.1"/>
    </source>
</evidence>
<dbReference type="STRING" id="47839.BN973_00106"/>
<organism evidence="1">
    <name type="scientific">Mycobacterium triplex</name>
    <dbReference type="NCBI Taxonomy" id="47839"/>
    <lineage>
        <taxon>Bacteria</taxon>
        <taxon>Bacillati</taxon>
        <taxon>Actinomycetota</taxon>
        <taxon>Actinomycetes</taxon>
        <taxon>Mycobacteriales</taxon>
        <taxon>Mycobacteriaceae</taxon>
        <taxon>Mycobacterium</taxon>
        <taxon>Mycobacterium simiae complex</taxon>
    </lineage>
</organism>
<dbReference type="EMBL" id="LQPY01000014">
    <property type="protein sequence ID" value="ORX05343.1"/>
    <property type="molecule type" value="Genomic_DNA"/>
</dbReference>